<feature type="domain" description="Peptidase S53" evidence="9">
    <location>
        <begin position="292"/>
        <end position="695"/>
    </location>
</feature>
<evidence type="ECO:0000256" key="5">
    <source>
        <dbReference type="ARBA" id="ARBA00022837"/>
    </source>
</evidence>
<dbReference type="Proteomes" id="UP000717585">
    <property type="component" value="Unassembled WGS sequence"/>
</dbReference>
<feature type="active site" description="Charge relay system" evidence="7">
    <location>
        <position position="359"/>
    </location>
</feature>
<dbReference type="CDD" id="cd11377">
    <property type="entry name" value="Pro-peptidase_S53"/>
    <property type="match status" value="1"/>
</dbReference>
<dbReference type="Gene3D" id="3.40.50.200">
    <property type="entry name" value="Peptidase S8/S53 domain"/>
    <property type="match status" value="1"/>
</dbReference>
<evidence type="ECO:0000256" key="8">
    <source>
        <dbReference type="SAM" id="Phobius"/>
    </source>
</evidence>
<keyword evidence="8" id="KW-1133">Transmembrane helix</keyword>
<organism evidence="10 11">
    <name type="scientific">Carpediemonas membranifera</name>
    <dbReference type="NCBI Taxonomy" id="201153"/>
    <lineage>
        <taxon>Eukaryota</taxon>
        <taxon>Metamonada</taxon>
        <taxon>Carpediemonas-like organisms</taxon>
        <taxon>Carpediemonas</taxon>
    </lineage>
</organism>
<name>A0A8J6E2C1_9EUKA</name>
<keyword evidence="2 7" id="KW-0479">Metal-binding</keyword>
<dbReference type="EMBL" id="JAHDYR010000015">
    <property type="protein sequence ID" value="KAG9394508.1"/>
    <property type="molecule type" value="Genomic_DNA"/>
</dbReference>
<dbReference type="SUPFAM" id="SSF54897">
    <property type="entry name" value="Protease propeptides/inhibitors"/>
    <property type="match status" value="1"/>
</dbReference>
<keyword evidence="5 7" id="KW-0106">Calcium</keyword>
<dbReference type="GO" id="GO:0006508">
    <property type="term" value="P:proteolysis"/>
    <property type="evidence" value="ECO:0007669"/>
    <property type="project" value="UniProtKB-KW"/>
</dbReference>
<evidence type="ECO:0000256" key="4">
    <source>
        <dbReference type="ARBA" id="ARBA00022825"/>
    </source>
</evidence>
<protein>
    <submittedName>
        <fullName evidence="10">Pro-kumamolisin, activation domain</fullName>
    </submittedName>
</protein>
<accession>A0A8J6E2C1</accession>
<keyword evidence="6" id="KW-0865">Zymogen</keyword>
<evidence type="ECO:0000256" key="7">
    <source>
        <dbReference type="PROSITE-ProRule" id="PRU01032"/>
    </source>
</evidence>
<evidence type="ECO:0000259" key="9">
    <source>
        <dbReference type="PROSITE" id="PS51695"/>
    </source>
</evidence>
<feature type="transmembrane region" description="Helical" evidence="8">
    <location>
        <begin position="706"/>
        <end position="729"/>
    </location>
</feature>
<dbReference type="InterPro" id="IPR030400">
    <property type="entry name" value="Sedolisin_dom"/>
</dbReference>
<dbReference type="AlphaFoldDB" id="A0A8J6E2C1"/>
<dbReference type="InterPro" id="IPR015366">
    <property type="entry name" value="S53_propep"/>
</dbReference>
<feature type="binding site" evidence="7">
    <location>
        <position position="649"/>
    </location>
    <ligand>
        <name>Ca(2+)</name>
        <dbReference type="ChEBI" id="CHEBI:29108"/>
    </ligand>
</feature>
<keyword evidence="8" id="KW-0472">Membrane</keyword>
<feature type="binding site" evidence="7">
    <location>
        <position position="675"/>
    </location>
    <ligand>
        <name>Ca(2+)</name>
        <dbReference type="ChEBI" id="CHEBI:29108"/>
    </ligand>
</feature>
<dbReference type="PROSITE" id="PS00138">
    <property type="entry name" value="SUBTILASE_SER"/>
    <property type="match status" value="1"/>
</dbReference>
<dbReference type="InterPro" id="IPR050819">
    <property type="entry name" value="Tripeptidyl-peptidase_I"/>
</dbReference>
<evidence type="ECO:0000256" key="2">
    <source>
        <dbReference type="ARBA" id="ARBA00022723"/>
    </source>
</evidence>
<dbReference type="OrthoDB" id="2919105at2759"/>
<dbReference type="GO" id="GO:0008240">
    <property type="term" value="F:tripeptidyl-peptidase activity"/>
    <property type="evidence" value="ECO:0007669"/>
    <property type="project" value="TreeGrafter"/>
</dbReference>
<dbReference type="InterPro" id="IPR023828">
    <property type="entry name" value="Peptidase_S8_Ser-AS"/>
</dbReference>
<comment type="cofactor">
    <cofactor evidence="7">
        <name>Ca(2+)</name>
        <dbReference type="ChEBI" id="CHEBI:29108"/>
    </cofactor>
    <text evidence="7">Binds 1 Ca(2+) ion per subunit.</text>
</comment>
<evidence type="ECO:0000256" key="1">
    <source>
        <dbReference type="ARBA" id="ARBA00022670"/>
    </source>
</evidence>
<keyword evidence="1 7" id="KW-0645">Protease</keyword>
<sequence length="754" mass="80587">MTPTQAHIDSYVRVGDVSEHHVVNVSFALKPTDYAVQRLDQELVKRSDPSSPLYGHWMSDADITTITSSPHLKPVMNWAKKTFPTATVTSGAMRDVVHVRTTVGEINKGLSTTFGAYLGGERTQWAVGEYHMPEDIAAHVQTVAGLHHLPPVKAVIAQAASNDASPTVTGWNAGGGRAQLVFKPVCTTGTPTVTGTTLTCTAAAAKSVTITLTAQKAAAVDTVTPANIEATVPISDVQCYSSAATVACMAPVPAVIPEYVRYTPSLVIHYVGGVDSDESTCSLHEPLVSSPWTLPHTLKKAYSVPAGLKVTTAATQAIVGFFDQFFNQTALTEFLQWNGLKDNVLTVHGAIQQSNPGGEASLDVQYITGIATQAETHFYSISSLYQSNEDFMSWLLMLAEDKKRPLVHSISYEDEEGKMDAAWRDKVNYEFKKLTLAGTTFVGGSGDDGAANFGIRTAGTAQCSKFEPGFPCSSPYVLCVSATQLDVDDRGVFQHKKDALPFRPGHGKFDGVGSDVEVACSSDRGARITTGGGFSGAFERPSYQDSEVRGYLSTATLPTIGQWNKAGRGYPDVSTIGHNYLINMPDTPFTPKGLELLVVDGTSASTPVMAGLVTLLNDARLRHGLSSMGFINPWLYETSRTHPECFVDIVTGNNRCGSMGSACCPQGFEAAPGWDSVTGLGTPVWECLRDVAIGSPESTSTTEFPLMWRIVFAFTLVAVIGVMLCNAVIGTRVVLMGRKGARGARDNMEAPLLG</sequence>
<dbReference type="SMART" id="SM00944">
    <property type="entry name" value="Pro-kuma_activ"/>
    <property type="match status" value="1"/>
</dbReference>
<feature type="active site" description="Charge relay system" evidence="7">
    <location>
        <position position="363"/>
    </location>
</feature>
<comment type="caution">
    <text evidence="10">The sequence shown here is derived from an EMBL/GenBank/DDBJ whole genome shotgun (WGS) entry which is preliminary data.</text>
</comment>
<gene>
    <name evidence="10" type="ORF">J8273_4182</name>
</gene>
<dbReference type="PANTHER" id="PTHR14218">
    <property type="entry name" value="PROTEASE S8 TRIPEPTIDYL PEPTIDASE I CLN2"/>
    <property type="match status" value="1"/>
</dbReference>
<evidence type="ECO:0000256" key="3">
    <source>
        <dbReference type="ARBA" id="ARBA00022801"/>
    </source>
</evidence>
<feature type="active site" description="Charge relay system" evidence="7">
    <location>
        <position position="603"/>
    </location>
</feature>
<feature type="binding site" evidence="7">
    <location>
        <position position="673"/>
    </location>
    <ligand>
        <name>Ca(2+)</name>
        <dbReference type="ChEBI" id="CHEBI:29108"/>
    </ligand>
</feature>
<feature type="binding site" evidence="7">
    <location>
        <position position="648"/>
    </location>
    <ligand>
        <name>Ca(2+)</name>
        <dbReference type="ChEBI" id="CHEBI:29108"/>
    </ligand>
</feature>
<keyword evidence="8" id="KW-0812">Transmembrane</keyword>
<keyword evidence="4 7" id="KW-0720">Serine protease</keyword>
<dbReference type="InterPro" id="IPR036852">
    <property type="entry name" value="Peptidase_S8/S53_dom_sf"/>
</dbReference>
<dbReference type="SUPFAM" id="SSF52743">
    <property type="entry name" value="Subtilisin-like"/>
    <property type="match status" value="1"/>
</dbReference>
<reference evidence="10" key="1">
    <citation type="submission" date="2021-05" db="EMBL/GenBank/DDBJ databases">
        <title>A free-living protist that lacks canonical eukaryotic 1 DNA replication and segregation systems.</title>
        <authorList>
            <person name="Salas-Leiva D.E."/>
            <person name="Tromer E.C."/>
            <person name="Curtis B.A."/>
            <person name="Jerlstrom-Hultqvist J."/>
            <person name="Kolisko M."/>
            <person name="Yi Z."/>
            <person name="Salas-Leiva J.S."/>
            <person name="Gallot-Lavallee L."/>
            <person name="Kops G.J.P.L."/>
            <person name="Archibald J.M."/>
            <person name="Simpson A.G.B."/>
            <person name="Roger A.J."/>
        </authorList>
    </citation>
    <scope>NUCLEOTIDE SEQUENCE</scope>
    <source>
        <strain evidence="10">BICM</strain>
    </source>
</reference>
<keyword evidence="11" id="KW-1185">Reference proteome</keyword>
<dbReference type="GO" id="GO:0046872">
    <property type="term" value="F:metal ion binding"/>
    <property type="evidence" value="ECO:0007669"/>
    <property type="project" value="UniProtKB-UniRule"/>
</dbReference>
<dbReference type="Pfam" id="PF09286">
    <property type="entry name" value="Pro-kuma_activ"/>
    <property type="match status" value="1"/>
</dbReference>
<dbReference type="PANTHER" id="PTHR14218:SF15">
    <property type="entry name" value="TRIPEPTIDYL-PEPTIDASE 1"/>
    <property type="match status" value="1"/>
</dbReference>
<proteinExistence type="predicted"/>
<evidence type="ECO:0000313" key="10">
    <source>
        <dbReference type="EMBL" id="KAG9394508.1"/>
    </source>
</evidence>
<keyword evidence="3 7" id="KW-0378">Hydrolase</keyword>
<evidence type="ECO:0000313" key="11">
    <source>
        <dbReference type="Proteomes" id="UP000717585"/>
    </source>
</evidence>
<evidence type="ECO:0000256" key="6">
    <source>
        <dbReference type="ARBA" id="ARBA00023145"/>
    </source>
</evidence>
<dbReference type="CDD" id="cd04056">
    <property type="entry name" value="Peptidases_S53"/>
    <property type="match status" value="1"/>
</dbReference>
<dbReference type="GO" id="GO:0004252">
    <property type="term" value="F:serine-type endopeptidase activity"/>
    <property type="evidence" value="ECO:0007669"/>
    <property type="project" value="UniProtKB-UniRule"/>
</dbReference>
<dbReference type="PROSITE" id="PS51695">
    <property type="entry name" value="SEDOLISIN"/>
    <property type="match status" value="1"/>
</dbReference>